<evidence type="ECO:0000259" key="7">
    <source>
        <dbReference type="PROSITE" id="PS50850"/>
    </source>
</evidence>
<evidence type="ECO:0000256" key="3">
    <source>
        <dbReference type="ARBA" id="ARBA00022989"/>
    </source>
</evidence>
<feature type="transmembrane region" description="Helical" evidence="6">
    <location>
        <begin position="428"/>
        <end position="454"/>
    </location>
</feature>
<dbReference type="PANTHER" id="PTHR23502">
    <property type="entry name" value="MAJOR FACILITATOR SUPERFAMILY"/>
    <property type="match status" value="1"/>
</dbReference>
<evidence type="ECO:0000256" key="2">
    <source>
        <dbReference type="ARBA" id="ARBA00022692"/>
    </source>
</evidence>
<dbReference type="EMBL" id="JAACJK010000003">
    <property type="protein sequence ID" value="KAF5340724.1"/>
    <property type="molecule type" value="Genomic_DNA"/>
</dbReference>
<evidence type="ECO:0000256" key="5">
    <source>
        <dbReference type="SAM" id="MobiDB-lite"/>
    </source>
</evidence>
<feature type="domain" description="Major facilitator superfamily (MFS) profile" evidence="7">
    <location>
        <begin position="67"/>
        <end position="519"/>
    </location>
</feature>
<keyword evidence="2 6" id="KW-0812">Transmembrane</keyword>
<feature type="transmembrane region" description="Helical" evidence="6">
    <location>
        <begin position="195"/>
        <end position="215"/>
    </location>
</feature>
<dbReference type="GO" id="GO:0005886">
    <property type="term" value="C:plasma membrane"/>
    <property type="evidence" value="ECO:0007669"/>
    <property type="project" value="TreeGrafter"/>
</dbReference>
<feature type="region of interest" description="Disordered" evidence="5">
    <location>
        <begin position="1"/>
        <end position="40"/>
    </location>
</feature>
<dbReference type="InterPro" id="IPR036259">
    <property type="entry name" value="MFS_trans_sf"/>
</dbReference>
<dbReference type="PANTHER" id="PTHR23502:SF5">
    <property type="entry name" value="QUINIDINE RESISTANCE PROTEIN 3"/>
    <property type="match status" value="1"/>
</dbReference>
<feature type="transmembrane region" description="Helical" evidence="6">
    <location>
        <begin position="66"/>
        <end position="85"/>
    </location>
</feature>
<dbReference type="PROSITE" id="PS50850">
    <property type="entry name" value="MFS"/>
    <property type="match status" value="1"/>
</dbReference>
<feature type="transmembrane region" description="Helical" evidence="6">
    <location>
        <begin position="402"/>
        <end position="422"/>
    </location>
</feature>
<feature type="transmembrane region" description="Helical" evidence="6">
    <location>
        <begin position="324"/>
        <end position="344"/>
    </location>
</feature>
<feature type="transmembrane region" description="Helical" evidence="6">
    <location>
        <begin position="221"/>
        <end position="241"/>
    </location>
</feature>
<feature type="transmembrane region" description="Helical" evidence="6">
    <location>
        <begin position="132"/>
        <end position="151"/>
    </location>
</feature>
<dbReference type="Gene3D" id="1.20.1720.10">
    <property type="entry name" value="Multidrug resistance protein D"/>
    <property type="match status" value="1"/>
</dbReference>
<evidence type="ECO:0000313" key="8">
    <source>
        <dbReference type="EMBL" id="KAF5340724.1"/>
    </source>
</evidence>
<feature type="transmembrane region" description="Helical" evidence="6">
    <location>
        <begin position="163"/>
        <end position="183"/>
    </location>
</feature>
<comment type="caution">
    <text evidence="8">The sequence shown here is derived from an EMBL/GenBank/DDBJ whole genome shotgun (WGS) entry which is preliminary data.</text>
</comment>
<organism evidence="8 9">
    <name type="scientific">Ephemerocybe angulata</name>
    <dbReference type="NCBI Taxonomy" id="980116"/>
    <lineage>
        <taxon>Eukaryota</taxon>
        <taxon>Fungi</taxon>
        <taxon>Dikarya</taxon>
        <taxon>Basidiomycota</taxon>
        <taxon>Agaricomycotina</taxon>
        <taxon>Agaricomycetes</taxon>
        <taxon>Agaricomycetidae</taxon>
        <taxon>Agaricales</taxon>
        <taxon>Agaricineae</taxon>
        <taxon>Psathyrellaceae</taxon>
        <taxon>Ephemerocybe</taxon>
    </lineage>
</organism>
<gene>
    <name evidence="8" type="ORF">D9611_007353</name>
</gene>
<dbReference type="Pfam" id="PF07690">
    <property type="entry name" value="MFS_1"/>
    <property type="match status" value="1"/>
</dbReference>
<sequence>MSSDSQAASLEPDQDLRMSTPQPPACSAGTPPVKVDARMDAGPPFDIEHVPVDNDPRKWSPLRKNASLALISSASMIAGLAGSIQNPAVKEMEVDLPATSAQFSWSISMFILVQGLFPLIWSAVSEIKGRKLVYLISLLLFTIGSVVVALSKSIGLVIGFRCFQAAGSSAVIAIGAATLADIFDPAERGTKMGIYYIAPLLGPAVGPIFGGALTTGFNWRAIFWFLTVVSGSSFLAFLLLFRDTFRRERSLTYQNALKQRKLVTVHTGTSVIDERPPAAKDVEKGVGVHADAALVQRAESAKLTLMDISPVRPLGLVMRRKNNAVTLFASGLLFAFGFLIPYTSARTLSTHYNYEALKIGLVTLTYGFGSIAGSLLGGRWSDHQLATLKAKNGGVSKPEMRLHSTRIGAIFLPPFTLAFGWICQKHVHVSAICVFLFSCGFLSIWIYSSTLAYIVDANNGRSSTAVACNSAFRGLFAFVAIEIAVPMQDKLGDGWMYTIWAGIMALSGLLIFVVSWKGGKWREQAEALEAKPSEDSE</sequence>
<accession>A0A8H5FL16</accession>
<dbReference type="GO" id="GO:0022857">
    <property type="term" value="F:transmembrane transporter activity"/>
    <property type="evidence" value="ECO:0007669"/>
    <property type="project" value="InterPro"/>
</dbReference>
<keyword evidence="4 6" id="KW-0472">Membrane</keyword>
<protein>
    <recommendedName>
        <fullName evidence="7">Major facilitator superfamily (MFS) profile domain-containing protein</fullName>
    </recommendedName>
</protein>
<dbReference type="AlphaFoldDB" id="A0A8H5FL16"/>
<reference evidence="8 9" key="1">
    <citation type="journal article" date="2020" name="ISME J.">
        <title>Uncovering the hidden diversity of litter-decomposition mechanisms in mushroom-forming fungi.</title>
        <authorList>
            <person name="Floudas D."/>
            <person name="Bentzer J."/>
            <person name="Ahren D."/>
            <person name="Johansson T."/>
            <person name="Persson P."/>
            <person name="Tunlid A."/>
        </authorList>
    </citation>
    <scope>NUCLEOTIDE SEQUENCE [LARGE SCALE GENOMIC DNA]</scope>
    <source>
        <strain evidence="8 9">CBS 175.51</strain>
    </source>
</reference>
<dbReference type="Proteomes" id="UP000541558">
    <property type="component" value="Unassembled WGS sequence"/>
</dbReference>
<evidence type="ECO:0000256" key="4">
    <source>
        <dbReference type="ARBA" id="ARBA00023136"/>
    </source>
</evidence>
<dbReference type="SUPFAM" id="SSF103473">
    <property type="entry name" value="MFS general substrate transporter"/>
    <property type="match status" value="1"/>
</dbReference>
<feature type="transmembrane region" description="Helical" evidence="6">
    <location>
        <begin position="356"/>
        <end position="381"/>
    </location>
</feature>
<comment type="subcellular location">
    <subcellularLocation>
        <location evidence="1">Membrane</location>
        <topology evidence="1">Multi-pass membrane protein</topology>
    </subcellularLocation>
</comment>
<evidence type="ECO:0000256" key="1">
    <source>
        <dbReference type="ARBA" id="ARBA00004141"/>
    </source>
</evidence>
<evidence type="ECO:0000256" key="6">
    <source>
        <dbReference type="SAM" id="Phobius"/>
    </source>
</evidence>
<dbReference type="Gene3D" id="1.20.1250.20">
    <property type="entry name" value="MFS general substrate transporter like domains"/>
    <property type="match status" value="1"/>
</dbReference>
<dbReference type="InterPro" id="IPR011701">
    <property type="entry name" value="MFS"/>
</dbReference>
<keyword evidence="9" id="KW-1185">Reference proteome</keyword>
<feature type="transmembrane region" description="Helical" evidence="6">
    <location>
        <begin position="466"/>
        <end position="485"/>
    </location>
</feature>
<feature type="transmembrane region" description="Helical" evidence="6">
    <location>
        <begin position="497"/>
        <end position="516"/>
    </location>
</feature>
<keyword evidence="3 6" id="KW-1133">Transmembrane helix</keyword>
<dbReference type="InterPro" id="IPR020846">
    <property type="entry name" value="MFS_dom"/>
</dbReference>
<name>A0A8H5FL16_9AGAR</name>
<dbReference type="OrthoDB" id="2585655at2759"/>
<evidence type="ECO:0000313" key="9">
    <source>
        <dbReference type="Proteomes" id="UP000541558"/>
    </source>
</evidence>
<proteinExistence type="predicted"/>
<feature type="transmembrane region" description="Helical" evidence="6">
    <location>
        <begin position="105"/>
        <end position="125"/>
    </location>
</feature>